<evidence type="ECO:0000313" key="2">
    <source>
        <dbReference type="Proteomes" id="UP000548476"/>
    </source>
</evidence>
<dbReference type="EMBL" id="JACHGT010000009">
    <property type="protein sequence ID" value="MBB6036695.1"/>
    <property type="molecule type" value="Genomic_DNA"/>
</dbReference>
<dbReference type="RefSeq" id="WP_184789519.1">
    <property type="nucleotide sequence ID" value="NZ_BONT01000033.1"/>
</dbReference>
<proteinExistence type="predicted"/>
<accession>A0A841FL88</accession>
<dbReference type="AlphaFoldDB" id="A0A841FL88"/>
<name>A0A841FL88_9ACTN</name>
<keyword evidence="2" id="KW-1185">Reference proteome</keyword>
<dbReference type="Proteomes" id="UP000548476">
    <property type="component" value="Unassembled WGS sequence"/>
</dbReference>
<comment type="caution">
    <text evidence="1">The sequence shown here is derived from an EMBL/GenBank/DDBJ whole genome shotgun (WGS) entry which is preliminary data.</text>
</comment>
<sequence>MARSPVLEEDQLSAVDDFGGCGTADPGGEELKLAIVQLDDLVTGERASAGLCLGVGSDHLPGFVPNEYVQVGDLAG</sequence>
<gene>
    <name evidence="1" type="ORF">HNR73_004566</name>
</gene>
<protein>
    <submittedName>
        <fullName evidence="1">Uncharacterized protein</fullName>
    </submittedName>
</protein>
<evidence type="ECO:0000313" key="1">
    <source>
        <dbReference type="EMBL" id="MBB6036695.1"/>
    </source>
</evidence>
<organism evidence="1 2">
    <name type="scientific">Phytomonospora endophytica</name>
    <dbReference type="NCBI Taxonomy" id="714109"/>
    <lineage>
        <taxon>Bacteria</taxon>
        <taxon>Bacillati</taxon>
        <taxon>Actinomycetota</taxon>
        <taxon>Actinomycetes</taxon>
        <taxon>Micromonosporales</taxon>
        <taxon>Micromonosporaceae</taxon>
        <taxon>Phytomonospora</taxon>
    </lineage>
</organism>
<reference evidence="1 2" key="1">
    <citation type="submission" date="2020-08" db="EMBL/GenBank/DDBJ databases">
        <title>Genomic Encyclopedia of Type Strains, Phase IV (KMG-IV): sequencing the most valuable type-strain genomes for metagenomic binning, comparative biology and taxonomic classification.</title>
        <authorList>
            <person name="Goeker M."/>
        </authorList>
    </citation>
    <scope>NUCLEOTIDE SEQUENCE [LARGE SCALE GENOMIC DNA]</scope>
    <source>
        <strain evidence="1 2">YIM 65646</strain>
    </source>
</reference>